<dbReference type="SUPFAM" id="SSF53474">
    <property type="entry name" value="alpha/beta-Hydrolases"/>
    <property type="match status" value="1"/>
</dbReference>
<dbReference type="PRINTS" id="PR00111">
    <property type="entry name" value="ABHYDROLASE"/>
</dbReference>
<keyword evidence="3" id="KW-1185">Reference proteome</keyword>
<feature type="domain" description="AB hydrolase-1" evidence="1">
    <location>
        <begin position="58"/>
        <end position="218"/>
    </location>
</feature>
<dbReference type="InterPro" id="IPR029058">
    <property type="entry name" value="AB_hydrolase_fold"/>
</dbReference>
<dbReference type="PANTHER" id="PTHR43798">
    <property type="entry name" value="MONOACYLGLYCEROL LIPASE"/>
    <property type="match status" value="1"/>
</dbReference>
<organism evidence="2 3">
    <name type="scientific">Roseibium hamelinense</name>
    <dbReference type="NCBI Taxonomy" id="150831"/>
    <lineage>
        <taxon>Bacteria</taxon>
        <taxon>Pseudomonadati</taxon>
        <taxon>Pseudomonadota</taxon>
        <taxon>Alphaproteobacteria</taxon>
        <taxon>Hyphomicrobiales</taxon>
        <taxon>Stappiaceae</taxon>
        <taxon>Roseibium</taxon>
    </lineage>
</organism>
<dbReference type="PANTHER" id="PTHR43798:SF29">
    <property type="entry name" value="AB HYDROLASE-1 DOMAIN-CONTAINING PROTEIN"/>
    <property type="match status" value="1"/>
</dbReference>
<proteinExistence type="predicted"/>
<dbReference type="Proteomes" id="UP000320593">
    <property type="component" value="Unassembled WGS sequence"/>
</dbReference>
<gene>
    <name evidence="2" type="ORF">JM93_04233</name>
</gene>
<comment type="caution">
    <text evidence="2">The sequence shown here is derived from an EMBL/GenBank/DDBJ whole genome shotgun (WGS) entry which is preliminary data.</text>
</comment>
<dbReference type="AlphaFoldDB" id="A0A562SGP2"/>
<dbReference type="InterPro" id="IPR000073">
    <property type="entry name" value="AB_hydrolase_1"/>
</dbReference>
<name>A0A562SGP2_9HYPH</name>
<dbReference type="RefSeq" id="WP_145347403.1">
    <property type="nucleotide sequence ID" value="NZ_SMLY01000064.1"/>
</dbReference>
<dbReference type="Pfam" id="PF00561">
    <property type="entry name" value="Abhydrolase_1"/>
    <property type="match status" value="1"/>
</dbReference>
<evidence type="ECO:0000259" key="1">
    <source>
        <dbReference type="Pfam" id="PF00561"/>
    </source>
</evidence>
<dbReference type="EMBL" id="VLLF01000013">
    <property type="protein sequence ID" value="TWI79886.1"/>
    <property type="molecule type" value="Genomic_DNA"/>
</dbReference>
<accession>A0A562SGP2</accession>
<evidence type="ECO:0000313" key="3">
    <source>
        <dbReference type="Proteomes" id="UP000320593"/>
    </source>
</evidence>
<dbReference type="OrthoDB" id="5491135at2"/>
<dbReference type="Gene3D" id="3.40.50.1820">
    <property type="entry name" value="alpha/beta hydrolase"/>
    <property type="match status" value="1"/>
</dbReference>
<protein>
    <submittedName>
        <fullName evidence="2">Pimeloyl-ACP methyl ester carboxylesterase</fullName>
    </submittedName>
</protein>
<reference evidence="2 3" key="1">
    <citation type="submission" date="2019-07" db="EMBL/GenBank/DDBJ databases">
        <title>Genomic Encyclopedia of Archaeal and Bacterial Type Strains, Phase II (KMG-II): from individual species to whole genera.</title>
        <authorList>
            <person name="Goeker M."/>
        </authorList>
    </citation>
    <scope>NUCLEOTIDE SEQUENCE [LARGE SCALE GENOMIC DNA]</scope>
    <source>
        <strain evidence="2 3">ATCC BAA-252</strain>
    </source>
</reference>
<dbReference type="InterPro" id="IPR050266">
    <property type="entry name" value="AB_hydrolase_sf"/>
</dbReference>
<evidence type="ECO:0000313" key="2">
    <source>
        <dbReference type="EMBL" id="TWI79886.1"/>
    </source>
</evidence>
<sequence>MSGNYHPIVFVPGLLCTEAVFAPQIASLADTPIMVANHSRHETISDIARDILNSAPAEFTLVGLSMGGYIAMDILRTAPQRVSKLILMDTNARPDTADQTKRREFLIGLTQKKGFHKVPHLLYPGFVHKSREEDFTLRQTVVNMAMDTGSEAFIRQKRAIIARPDSRPHLPAIKCPTLIIVGDGDTLTPPQLAEEIHGLIPGSQLTLIENSGHLPTLEQPEHTTTVVRNWLGF</sequence>